<evidence type="ECO:0000313" key="1">
    <source>
        <dbReference type="EMBL" id="KAJ8667501.1"/>
    </source>
</evidence>
<dbReference type="Proteomes" id="UP001239111">
    <property type="component" value="Chromosome 4"/>
</dbReference>
<organism evidence="1 2">
    <name type="scientific">Eretmocerus hayati</name>
    <dbReference type="NCBI Taxonomy" id="131215"/>
    <lineage>
        <taxon>Eukaryota</taxon>
        <taxon>Metazoa</taxon>
        <taxon>Ecdysozoa</taxon>
        <taxon>Arthropoda</taxon>
        <taxon>Hexapoda</taxon>
        <taxon>Insecta</taxon>
        <taxon>Pterygota</taxon>
        <taxon>Neoptera</taxon>
        <taxon>Endopterygota</taxon>
        <taxon>Hymenoptera</taxon>
        <taxon>Apocrita</taxon>
        <taxon>Proctotrupomorpha</taxon>
        <taxon>Chalcidoidea</taxon>
        <taxon>Aphelinidae</taxon>
        <taxon>Aphelininae</taxon>
        <taxon>Eretmocerus</taxon>
    </lineage>
</organism>
<keyword evidence="2" id="KW-1185">Reference proteome</keyword>
<sequence>MKDGFQGFPTVEEKLETGFKIQAWGNTRTSSSQYTCCKVMYMALALLSVILSTVALPTEETEETNLICETPQCQSAATTILGNLDLTVQPCDDFYQFACGNYKKGLELPGDSPYYTPIYNYSNEARRKLRIGVEEPITEEDPEAFEKLQKFYNVCMNESHINENSENEFLQILYDLGGWPVLVGESWDGSNFDWKRFILEIDSMGFKINQFLSMYVNIDAKNTSGTLIEMSAPSFGIDQGYLLKSPSGNTSNKIENAYFKYMVGVAKLLGANSPDIEGELKDSLEFEKNLANISLLMRVERDLYKRYNPTTVAEMDEKHSYVQWSEFLQRLMSPTVQLSPSNKINLHDENYFTKFPEVLAKFSKRTIANYAFWRLVQDSVPYLSTRLNYLATKLTSELYGISTISSRWKTCISAMKRGLPIASGALYVRRNFDPRSKNDAKDLFHRVKEAFKESLEQADWMDSETRMAAMTKLDNMTSVIAYPDEYLDDGKLDAFYGKIRIDPSSYLRTSLSLNFAERRRWYEYLTKEVDNTDWTKLYDTAADINGYMDLNGNAIDIKAGILQGMMFNTEYPKYINYGGIGVIMGHEISHGFDDQGKMKDEHGNLRNWWKTDTEEKFQDKAHCVIDQYSNYSVTIDGTLIHLNGQQTLGENIADIGGVKSAYLAYKNWQREFGDEPRLPGLDNFTSEQMFWISFANTWCVKYRPEYLKDTIETDPHTYEPYRVIGVASNRPEFSRDFNCPDHSPMNPDKKCNVW</sequence>
<proteinExistence type="predicted"/>
<name>A0ACC2N9C0_9HYME</name>
<reference evidence="1" key="1">
    <citation type="submission" date="2023-04" db="EMBL/GenBank/DDBJ databases">
        <title>A chromosome-level genome assembly of the parasitoid wasp Eretmocerus hayati.</title>
        <authorList>
            <person name="Zhong Y."/>
            <person name="Liu S."/>
            <person name="Liu Y."/>
        </authorList>
    </citation>
    <scope>NUCLEOTIDE SEQUENCE</scope>
    <source>
        <strain evidence="1">ZJU_SS_LIU_2023</strain>
    </source>
</reference>
<accession>A0ACC2N9C0</accession>
<dbReference type="EMBL" id="CM056744">
    <property type="protein sequence ID" value="KAJ8667501.1"/>
    <property type="molecule type" value="Genomic_DNA"/>
</dbReference>
<gene>
    <name evidence="1" type="ORF">QAD02_009164</name>
</gene>
<protein>
    <submittedName>
        <fullName evidence="1">Uncharacterized protein</fullName>
    </submittedName>
</protein>
<comment type="caution">
    <text evidence="1">The sequence shown here is derived from an EMBL/GenBank/DDBJ whole genome shotgun (WGS) entry which is preliminary data.</text>
</comment>
<evidence type="ECO:0000313" key="2">
    <source>
        <dbReference type="Proteomes" id="UP001239111"/>
    </source>
</evidence>